<accession>A0A553WI10</accession>
<protein>
    <recommendedName>
        <fullName evidence="3">Sulfotransferase</fullName>
    </recommendedName>
</protein>
<evidence type="ECO:0000313" key="1">
    <source>
        <dbReference type="EMBL" id="TSB04308.1"/>
    </source>
</evidence>
<dbReference type="AlphaFoldDB" id="A0A553WI10"/>
<dbReference type="InterPro" id="IPR027417">
    <property type="entry name" value="P-loop_NTPase"/>
</dbReference>
<dbReference type="EMBL" id="VKKU01000001">
    <property type="protein sequence ID" value="TSB04308.1"/>
    <property type="molecule type" value="Genomic_DNA"/>
</dbReference>
<dbReference type="Proteomes" id="UP000320160">
    <property type="component" value="Unassembled WGS sequence"/>
</dbReference>
<comment type="caution">
    <text evidence="1">The sequence shown here is derived from an EMBL/GenBank/DDBJ whole genome shotgun (WGS) entry which is preliminary data.</text>
</comment>
<evidence type="ECO:0008006" key="3">
    <source>
        <dbReference type="Google" id="ProtNLM"/>
    </source>
</evidence>
<sequence length="363" mass="40137">MFKSCVGEWGVDCYIAAMERITLPDLLTNPDFYLFGTENDVAIFLAMNRQSYERSIFFDGRIAPVSEQAIPVALQPLLAALPATPASPPHIGWIFHMAHTGSTLLARALDLPGRNLVIREPVLLRSLGIEAGPLHQSGKGTAHWSQKLQLALHMLDRRYAPDQPVLVKANVPVNRIIPDLLERSPYQKAVFLHFGLEDYLAAILRGPNHRKWVEHIYTELQLADAPDAQTVMNIGEKAAALWLYQIDIYARMLAQNKDLRSLDANILFDDPLESVRAAAAYFGCPMDTEEAGNIVAGPLFSTYSKNPGAAFDNAARKKRLALAQTEISEQLMAARHWVERNPAAKALPVRLGQALCGENGSLL</sequence>
<gene>
    <name evidence="1" type="ORF">FOM92_02430</name>
</gene>
<keyword evidence="2" id="KW-1185">Reference proteome</keyword>
<name>A0A553WI10_9SPHN</name>
<dbReference type="RefSeq" id="WP_143775193.1">
    <property type="nucleotide sequence ID" value="NZ_VKKU01000001.1"/>
</dbReference>
<organism evidence="1 2">
    <name type="scientific">Sphingorhabdus contaminans</name>
    <dbReference type="NCBI Taxonomy" id="1343899"/>
    <lineage>
        <taxon>Bacteria</taxon>
        <taxon>Pseudomonadati</taxon>
        <taxon>Pseudomonadota</taxon>
        <taxon>Alphaproteobacteria</taxon>
        <taxon>Sphingomonadales</taxon>
        <taxon>Sphingomonadaceae</taxon>
        <taxon>Sphingorhabdus</taxon>
    </lineage>
</organism>
<dbReference type="SUPFAM" id="SSF52540">
    <property type="entry name" value="P-loop containing nucleoside triphosphate hydrolases"/>
    <property type="match status" value="1"/>
</dbReference>
<evidence type="ECO:0000313" key="2">
    <source>
        <dbReference type="Proteomes" id="UP000320160"/>
    </source>
</evidence>
<dbReference type="OrthoDB" id="3397773at2"/>
<reference evidence="1 2" key="1">
    <citation type="submission" date="2019-07" db="EMBL/GenBank/DDBJ databases">
        <authorList>
            <person name="Park M."/>
        </authorList>
    </citation>
    <scope>NUCLEOTIDE SEQUENCE [LARGE SCALE GENOMIC DNA]</scope>
    <source>
        <strain evidence="1 2">KCTC32445</strain>
    </source>
</reference>
<proteinExistence type="predicted"/>